<name>A0A343TGY5_9EURY</name>
<dbReference type="AlphaFoldDB" id="A0A343TGY5"/>
<dbReference type="Gene3D" id="3.20.20.140">
    <property type="entry name" value="Metal-dependent hydrolases"/>
    <property type="match status" value="1"/>
</dbReference>
<dbReference type="GO" id="GO:0016810">
    <property type="term" value="F:hydrolase activity, acting on carbon-nitrogen (but not peptide) bonds"/>
    <property type="evidence" value="ECO:0007669"/>
    <property type="project" value="InterPro"/>
</dbReference>
<dbReference type="InterPro" id="IPR032466">
    <property type="entry name" value="Metal_Hydrolase"/>
</dbReference>
<keyword evidence="3" id="KW-1185">Reference proteome</keyword>
<gene>
    <name evidence="2" type="ORF">AArcSl_0708</name>
</gene>
<organism evidence="2 3">
    <name type="scientific">Halalkaliarchaeum desulfuricum</name>
    <dbReference type="NCBI Taxonomy" id="2055893"/>
    <lineage>
        <taxon>Archaea</taxon>
        <taxon>Methanobacteriati</taxon>
        <taxon>Methanobacteriota</taxon>
        <taxon>Stenosarchaea group</taxon>
        <taxon>Halobacteria</taxon>
        <taxon>Halobacteriales</taxon>
        <taxon>Haloferacaceae</taxon>
        <taxon>Halalkaliarchaeum</taxon>
    </lineage>
</organism>
<evidence type="ECO:0000313" key="3">
    <source>
        <dbReference type="Proteomes" id="UP000263012"/>
    </source>
</evidence>
<dbReference type="SUPFAM" id="SSF51556">
    <property type="entry name" value="Metallo-dependent hydrolases"/>
    <property type="match status" value="1"/>
</dbReference>
<evidence type="ECO:0000313" key="2">
    <source>
        <dbReference type="EMBL" id="AUX08357.1"/>
    </source>
</evidence>
<feature type="domain" description="Amidohydrolase 3" evidence="1">
    <location>
        <begin position="67"/>
        <end position="523"/>
    </location>
</feature>
<dbReference type="Pfam" id="PF07969">
    <property type="entry name" value="Amidohydro_3"/>
    <property type="match status" value="1"/>
</dbReference>
<proteinExistence type="predicted"/>
<dbReference type="OrthoDB" id="8791at2157"/>
<keyword evidence="2" id="KW-0378">Hydrolase</keyword>
<accession>A0A343TGY5</accession>
<sequence length="532" mass="57526">MTQAADLVLLDGEIHPFAVTAPTPVDDDGIRAGPDADTLEALAVRNGEIVRTGTTYDVEFLVGTHTDVVDLDGATVVPGFVDAHTHMTTTGRYLVHADLSDAESPGDALDALRARERAVDGDDWVLGFGYDESSWAESRYLAREELDAVSDTQPVAAFREDMHVASVNSVVLDRLRSAMPDDDVETEGGEPTGVLVEEAVDPVYDTIEPGPDETRRLLSAATEHAARLGLTGVHDMVRRSYAPQVYRELALDDELPIRVRLNYWADHLDALAELGLRTNHGSDRVQVGAVKTFTDGSIGGRTAKLSAPYDDGAGTGQWVVSPEELSSLVDRADDLGFQLTVHAIGDEAIDETLDVFEERTVDPAGSRHRIEHLELATDEAIERFGELGVVASVQPNFHKWAVPGGLYESRLGDRRPRTNRLARLRDAGAPLAFGSDGMPLSPLVGIHWAVNAPAEPQRLSVTAAIRAYTYGAVYAGFGEDRLGTIEPGKRADLTVLGESPWESPGRICEIDVTMTVVDGETVYNGREQVSQS</sequence>
<dbReference type="InterPro" id="IPR033932">
    <property type="entry name" value="YtcJ-like"/>
</dbReference>
<dbReference type="GeneID" id="37877052"/>
<dbReference type="CDD" id="cd01300">
    <property type="entry name" value="YtcJ_like"/>
    <property type="match status" value="1"/>
</dbReference>
<dbReference type="InterPro" id="IPR011059">
    <property type="entry name" value="Metal-dep_hydrolase_composite"/>
</dbReference>
<evidence type="ECO:0000259" key="1">
    <source>
        <dbReference type="Pfam" id="PF07969"/>
    </source>
</evidence>
<dbReference type="PANTHER" id="PTHR22642">
    <property type="entry name" value="IMIDAZOLONEPROPIONASE"/>
    <property type="match status" value="1"/>
</dbReference>
<dbReference type="Proteomes" id="UP000263012">
    <property type="component" value="Chromosome"/>
</dbReference>
<dbReference type="RefSeq" id="WP_119815150.1">
    <property type="nucleotide sequence ID" value="NZ_CP025066.1"/>
</dbReference>
<reference evidence="3" key="1">
    <citation type="submission" date="2017-11" db="EMBL/GenBank/DDBJ databases">
        <title>Phenotypic and genomic properties of facultatively anaerobic sulfur-reducing natronoarchaea from hypersaline soda lakes.</title>
        <authorList>
            <person name="Sorokin D.Y."/>
            <person name="Kublanov I.V."/>
            <person name="Roman P."/>
            <person name="Sinninghe Damste J.S."/>
            <person name="Golyshin P.N."/>
            <person name="Rojo D."/>
            <person name="Ciordia S."/>
            <person name="Mena M.D.C."/>
            <person name="Ferrer M."/>
            <person name="Messina E."/>
            <person name="Smedile F."/>
            <person name="La Spada G."/>
            <person name="La Cono V."/>
            <person name="Yakimov M.M."/>
        </authorList>
    </citation>
    <scope>NUCLEOTIDE SEQUENCE [LARGE SCALE GENOMIC DNA]</scope>
    <source>
        <strain evidence="3">AArc-Sl</strain>
    </source>
</reference>
<dbReference type="Gene3D" id="2.30.40.10">
    <property type="entry name" value="Urease, subunit C, domain 1"/>
    <property type="match status" value="1"/>
</dbReference>
<protein>
    <submittedName>
        <fullName evidence="2">Putative TIM-barrel fold metal-dependent hydrolase</fullName>
    </submittedName>
</protein>
<dbReference type="KEGG" id="hdf:AArcSl_0708"/>
<dbReference type="PANTHER" id="PTHR22642:SF2">
    <property type="entry name" value="PROTEIN LONG AFTER FAR-RED 3"/>
    <property type="match status" value="1"/>
</dbReference>
<dbReference type="InterPro" id="IPR013108">
    <property type="entry name" value="Amidohydro_3"/>
</dbReference>
<dbReference type="SUPFAM" id="SSF51338">
    <property type="entry name" value="Composite domain of metallo-dependent hydrolases"/>
    <property type="match status" value="1"/>
</dbReference>
<dbReference type="EMBL" id="CP025066">
    <property type="protein sequence ID" value="AUX08357.1"/>
    <property type="molecule type" value="Genomic_DNA"/>
</dbReference>
<dbReference type="Gene3D" id="3.10.310.70">
    <property type="match status" value="1"/>
</dbReference>